<comment type="function">
    <text evidence="9">Catalyzes the 2-thiolation of uridine at the wobble position (U34) of tRNA, leading to the formation of s(2)U34.</text>
</comment>
<dbReference type="GO" id="GO:0103016">
    <property type="term" value="F:tRNA-uridine 2-sulfurtransferase activity"/>
    <property type="evidence" value="ECO:0007669"/>
    <property type="project" value="UniProtKB-EC"/>
</dbReference>
<feature type="site" description="Interaction with tRNA" evidence="9">
    <location>
        <position position="339"/>
    </location>
</feature>
<evidence type="ECO:0000256" key="9">
    <source>
        <dbReference type="HAMAP-Rule" id="MF_00144"/>
    </source>
</evidence>
<proteinExistence type="inferred from homology"/>
<feature type="active site" description="Cysteine persulfide intermediate" evidence="9">
    <location>
        <position position="197"/>
    </location>
</feature>
<dbReference type="NCBIfam" id="TIGR00420">
    <property type="entry name" value="trmU"/>
    <property type="match status" value="1"/>
</dbReference>
<dbReference type="InterPro" id="IPR004506">
    <property type="entry name" value="MnmA-like"/>
</dbReference>
<feature type="site" description="Interaction with tRNA" evidence="9">
    <location>
        <position position="125"/>
    </location>
</feature>
<dbReference type="Pfam" id="PF03054">
    <property type="entry name" value="tRNA_Me_trans"/>
    <property type="match status" value="1"/>
</dbReference>
<dbReference type="EC" id="2.8.1.13" evidence="9"/>
<keyword evidence="5 9" id="KW-0067">ATP-binding</keyword>
<dbReference type="EMBL" id="SNVJ01000008">
    <property type="protein sequence ID" value="MXP63960.1"/>
    <property type="molecule type" value="Genomic_DNA"/>
</dbReference>
<dbReference type="FunFam" id="3.40.50.620:FF:000115">
    <property type="entry name" value="tRNA-specific 2-thiouridylase MnmA"/>
    <property type="match status" value="1"/>
</dbReference>
<dbReference type="GO" id="GO:0005737">
    <property type="term" value="C:cytoplasm"/>
    <property type="evidence" value="ECO:0007669"/>
    <property type="project" value="UniProtKB-SubCell"/>
</dbReference>
<comment type="similarity">
    <text evidence="9">Belongs to the MnmA/TRMU family.</text>
</comment>
<keyword evidence="1 9" id="KW-0820">tRNA-binding</keyword>
<evidence type="ECO:0000259" key="10">
    <source>
        <dbReference type="Pfam" id="PF20258"/>
    </source>
</evidence>
<dbReference type="CDD" id="cd01998">
    <property type="entry name" value="MnmA_TRMU-like"/>
    <property type="match status" value="1"/>
</dbReference>
<keyword evidence="6 9" id="KW-0694">RNA-binding</keyword>
<evidence type="ECO:0000313" key="13">
    <source>
        <dbReference type="Proteomes" id="UP000460715"/>
    </source>
</evidence>
<feature type="binding site" evidence="9">
    <location>
        <position position="124"/>
    </location>
    <ligand>
        <name>ATP</name>
        <dbReference type="ChEBI" id="CHEBI:30616"/>
    </ligand>
</feature>
<evidence type="ECO:0000256" key="7">
    <source>
        <dbReference type="ARBA" id="ARBA00023157"/>
    </source>
</evidence>
<feature type="active site" description="Nucleophile" evidence="9">
    <location>
        <position position="100"/>
    </location>
</feature>
<evidence type="ECO:0000256" key="2">
    <source>
        <dbReference type="ARBA" id="ARBA00022679"/>
    </source>
</evidence>
<dbReference type="PANTHER" id="PTHR11933">
    <property type="entry name" value="TRNA 5-METHYLAMINOMETHYL-2-THIOURIDYLATE -METHYLTRANSFERASE"/>
    <property type="match status" value="1"/>
</dbReference>
<feature type="binding site" evidence="9">
    <location>
        <begin position="6"/>
        <end position="13"/>
    </location>
    <ligand>
        <name>ATP</name>
        <dbReference type="ChEBI" id="CHEBI:30616"/>
    </ligand>
</feature>
<keyword evidence="9" id="KW-0963">Cytoplasm</keyword>
<dbReference type="GO" id="GO:0005524">
    <property type="term" value="F:ATP binding"/>
    <property type="evidence" value="ECO:0007669"/>
    <property type="project" value="UniProtKB-KW"/>
</dbReference>
<dbReference type="GO" id="GO:0002143">
    <property type="term" value="P:tRNA wobble position uridine thiolation"/>
    <property type="evidence" value="ECO:0007669"/>
    <property type="project" value="TreeGrafter"/>
</dbReference>
<evidence type="ECO:0000256" key="6">
    <source>
        <dbReference type="ARBA" id="ARBA00022884"/>
    </source>
</evidence>
<dbReference type="SUPFAM" id="SSF52402">
    <property type="entry name" value="Adenine nucleotide alpha hydrolases-like"/>
    <property type="match status" value="1"/>
</dbReference>
<comment type="catalytic activity">
    <reaction evidence="8 9">
        <text>S-sulfanyl-L-cysteinyl-[protein] + uridine(34) in tRNA + AH2 + ATP = 2-thiouridine(34) in tRNA + L-cysteinyl-[protein] + A + AMP + diphosphate + H(+)</text>
        <dbReference type="Rhea" id="RHEA:47032"/>
        <dbReference type="Rhea" id="RHEA-COMP:10131"/>
        <dbReference type="Rhea" id="RHEA-COMP:11726"/>
        <dbReference type="Rhea" id="RHEA-COMP:11727"/>
        <dbReference type="Rhea" id="RHEA-COMP:11728"/>
        <dbReference type="ChEBI" id="CHEBI:13193"/>
        <dbReference type="ChEBI" id="CHEBI:15378"/>
        <dbReference type="ChEBI" id="CHEBI:17499"/>
        <dbReference type="ChEBI" id="CHEBI:29950"/>
        <dbReference type="ChEBI" id="CHEBI:30616"/>
        <dbReference type="ChEBI" id="CHEBI:33019"/>
        <dbReference type="ChEBI" id="CHEBI:61963"/>
        <dbReference type="ChEBI" id="CHEBI:65315"/>
        <dbReference type="ChEBI" id="CHEBI:87170"/>
        <dbReference type="ChEBI" id="CHEBI:456215"/>
        <dbReference type="EC" id="2.8.1.13"/>
    </reaction>
</comment>
<dbReference type="Gene3D" id="2.30.30.280">
    <property type="entry name" value="Adenine nucleotide alpha hydrolases-like domains"/>
    <property type="match status" value="1"/>
</dbReference>
<dbReference type="RefSeq" id="WP_160937081.1">
    <property type="nucleotide sequence ID" value="NZ_SNVJ01000008.1"/>
</dbReference>
<comment type="caution">
    <text evidence="12">The sequence shown here is derived from an EMBL/GenBank/DDBJ whole genome shotgun (WGS) entry which is preliminary data.</text>
</comment>
<dbReference type="InterPro" id="IPR046884">
    <property type="entry name" value="MnmA-like_central"/>
</dbReference>
<keyword evidence="3 9" id="KW-0819">tRNA processing</keyword>
<evidence type="ECO:0000313" key="12">
    <source>
        <dbReference type="EMBL" id="MXP63960.1"/>
    </source>
</evidence>
<protein>
    <recommendedName>
        <fullName evidence="9">tRNA-specific 2-thiouridylase MnmA</fullName>
        <ecNumber evidence="9">2.8.1.13</ecNumber>
    </recommendedName>
</protein>
<dbReference type="InterPro" id="IPR014729">
    <property type="entry name" value="Rossmann-like_a/b/a_fold"/>
</dbReference>
<evidence type="ECO:0000256" key="1">
    <source>
        <dbReference type="ARBA" id="ARBA00022555"/>
    </source>
</evidence>
<keyword evidence="2 9" id="KW-0808">Transferase</keyword>
<feature type="domain" description="tRNA-specific 2-thiouridylase MnmA-like central" evidence="11">
    <location>
        <begin position="216"/>
        <end position="273"/>
    </location>
</feature>
<keyword evidence="7 9" id="KW-1015">Disulfide bond</keyword>
<dbReference type="AlphaFoldDB" id="A0A845BCW0"/>
<dbReference type="Pfam" id="PF20258">
    <property type="entry name" value="tRNA_Me_trans_C"/>
    <property type="match status" value="1"/>
</dbReference>
<accession>A0A845BCW0</accession>
<evidence type="ECO:0000256" key="5">
    <source>
        <dbReference type="ARBA" id="ARBA00022840"/>
    </source>
</evidence>
<feature type="domain" description="tRNA-specific 2-thiouridylase MnmA-like C-terminal" evidence="10">
    <location>
        <begin position="282"/>
        <end position="355"/>
    </location>
</feature>
<dbReference type="OrthoDB" id="9800696at2"/>
<dbReference type="Gene3D" id="2.40.30.10">
    <property type="entry name" value="Translation factors"/>
    <property type="match status" value="1"/>
</dbReference>
<dbReference type="Pfam" id="PF20259">
    <property type="entry name" value="tRNA_Me_trans_M"/>
    <property type="match status" value="1"/>
</dbReference>
<dbReference type="HAMAP" id="MF_00144">
    <property type="entry name" value="tRNA_thiouridyl_MnmA"/>
    <property type="match status" value="1"/>
</dbReference>
<feature type="disulfide bond" description="Alternate" evidence="9">
    <location>
        <begin position="100"/>
        <end position="197"/>
    </location>
</feature>
<dbReference type="InterPro" id="IPR046885">
    <property type="entry name" value="MnmA-like_C"/>
</dbReference>
<dbReference type="Gene3D" id="3.40.50.620">
    <property type="entry name" value="HUPs"/>
    <property type="match status" value="1"/>
</dbReference>
<dbReference type="Proteomes" id="UP000460715">
    <property type="component" value="Unassembled WGS sequence"/>
</dbReference>
<evidence type="ECO:0000256" key="3">
    <source>
        <dbReference type="ARBA" id="ARBA00022694"/>
    </source>
</evidence>
<dbReference type="InterPro" id="IPR023382">
    <property type="entry name" value="MnmA-like_central_sf"/>
</dbReference>
<evidence type="ECO:0000259" key="11">
    <source>
        <dbReference type="Pfam" id="PF20259"/>
    </source>
</evidence>
<comment type="caution">
    <text evidence="9">Lacks conserved residue(s) required for the propagation of feature annotation.</text>
</comment>
<evidence type="ECO:0000256" key="8">
    <source>
        <dbReference type="ARBA" id="ARBA00051542"/>
    </source>
</evidence>
<keyword evidence="4 9" id="KW-0547">Nucleotide-binding</keyword>
<gene>
    <name evidence="9 12" type="primary">mnmA</name>
    <name evidence="12" type="ORF">E0493_11455</name>
</gene>
<dbReference type="GO" id="GO:0000049">
    <property type="term" value="F:tRNA binding"/>
    <property type="evidence" value="ECO:0007669"/>
    <property type="project" value="UniProtKB-KW"/>
</dbReference>
<comment type="subcellular location">
    <subcellularLocation>
        <location evidence="9">Cytoplasm</location>
    </subcellularLocation>
</comment>
<keyword evidence="13" id="KW-1185">Reference proteome</keyword>
<evidence type="ECO:0000256" key="4">
    <source>
        <dbReference type="ARBA" id="ARBA00022741"/>
    </source>
</evidence>
<organism evidence="12 13">
    <name type="scientific">Teichococcus coralli</name>
    <dbReference type="NCBI Taxonomy" id="2545983"/>
    <lineage>
        <taxon>Bacteria</taxon>
        <taxon>Pseudomonadati</taxon>
        <taxon>Pseudomonadota</taxon>
        <taxon>Alphaproteobacteria</taxon>
        <taxon>Acetobacterales</taxon>
        <taxon>Roseomonadaceae</taxon>
        <taxon>Roseomonas</taxon>
    </lineage>
</organism>
<dbReference type="PANTHER" id="PTHR11933:SF5">
    <property type="entry name" value="MITOCHONDRIAL TRNA-SPECIFIC 2-THIOURIDYLASE 1"/>
    <property type="match status" value="1"/>
</dbReference>
<name>A0A845BCW0_9PROT</name>
<sequence length="369" mass="39408">MKVLVAMSGGVDSSVVAGLLKEQGHEVIGATLQLYDHGAAVQKKGACCAGQDIHDARDVADRLGIPHYVLDRETRFRQAVIDDFAETYARGETPIPCVRCNQTVKFHDLVQLARDLGAEGLATGHYVRRVEGPAGPELRRAADPARDQSYFLFATTPEQLAFSHFPLGNYASKAAVRAAAVRLGLAVAEKPDSQDICFVPQGNYHELVTRLRPEAAEPGTIEDAEGRVLGQHQGIARFTVGQGRGLGTASRDEGGQPLYVAAVDAPRRRIVVAPRPRLASAEVLVEEVNWLIPPPKAPLACTVKLRAREVPQPASASWEAATGRLRVVLAEPAIAAPGQGCVLYDGDRVLGGGFIRRASEPVDSAGRAA</sequence>
<feature type="region of interest" description="Interaction with tRNA" evidence="9">
    <location>
        <begin position="146"/>
        <end position="148"/>
    </location>
</feature>
<reference evidence="12 13" key="1">
    <citation type="submission" date="2019-03" db="EMBL/GenBank/DDBJ databases">
        <title>Roseomonas sp. a novel Roseomonas species isolated from Sea whip Gorgonian.</title>
        <authorList>
            <person name="Li F."/>
            <person name="Pan X."/>
            <person name="Huang S."/>
            <person name="Li Z."/>
            <person name="Meng B."/>
        </authorList>
    </citation>
    <scope>NUCLEOTIDE SEQUENCE [LARGE SCALE GENOMIC DNA]</scope>
    <source>
        <strain evidence="12 13">M0104</strain>
    </source>
</reference>
<feature type="binding site" evidence="9">
    <location>
        <position position="32"/>
    </location>
    <ligand>
        <name>ATP</name>
        <dbReference type="ChEBI" id="CHEBI:30616"/>
    </ligand>
</feature>
<dbReference type="NCBIfam" id="NF001138">
    <property type="entry name" value="PRK00143.1"/>
    <property type="match status" value="1"/>
</dbReference>